<dbReference type="Proteomes" id="UP000314294">
    <property type="component" value="Unassembled WGS sequence"/>
</dbReference>
<proteinExistence type="predicted"/>
<evidence type="ECO:0000313" key="3">
    <source>
        <dbReference type="Proteomes" id="UP000314294"/>
    </source>
</evidence>
<protein>
    <submittedName>
        <fullName evidence="2">Uncharacterized protein</fullName>
    </submittedName>
</protein>
<comment type="caution">
    <text evidence="2">The sequence shown here is derived from an EMBL/GenBank/DDBJ whole genome shotgun (WGS) entry which is preliminary data.</text>
</comment>
<feature type="region of interest" description="Disordered" evidence="1">
    <location>
        <begin position="44"/>
        <end position="64"/>
    </location>
</feature>
<dbReference type="EMBL" id="SRLO01000088">
    <property type="protein sequence ID" value="TNN76979.1"/>
    <property type="molecule type" value="Genomic_DNA"/>
</dbReference>
<evidence type="ECO:0000256" key="1">
    <source>
        <dbReference type="SAM" id="MobiDB-lite"/>
    </source>
</evidence>
<reference evidence="2 3" key="1">
    <citation type="submission" date="2019-03" db="EMBL/GenBank/DDBJ databases">
        <title>First draft genome of Liparis tanakae, snailfish: a comprehensive survey of snailfish specific genes.</title>
        <authorList>
            <person name="Kim W."/>
            <person name="Song I."/>
            <person name="Jeong J.-H."/>
            <person name="Kim D."/>
            <person name="Kim S."/>
            <person name="Ryu S."/>
            <person name="Song J.Y."/>
            <person name="Lee S.K."/>
        </authorList>
    </citation>
    <scope>NUCLEOTIDE SEQUENCE [LARGE SCALE GENOMIC DNA]</scope>
    <source>
        <tissue evidence="2">Muscle</tissue>
    </source>
</reference>
<keyword evidence="3" id="KW-1185">Reference proteome</keyword>
<organism evidence="2 3">
    <name type="scientific">Liparis tanakae</name>
    <name type="common">Tanaka's snailfish</name>
    <dbReference type="NCBI Taxonomy" id="230148"/>
    <lineage>
        <taxon>Eukaryota</taxon>
        <taxon>Metazoa</taxon>
        <taxon>Chordata</taxon>
        <taxon>Craniata</taxon>
        <taxon>Vertebrata</taxon>
        <taxon>Euteleostomi</taxon>
        <taxon>Actinopterygii</taxon>
        <taxon>Neopterygii</taxon>
        <taxon>Teleostei</taxon>
        <taxon>Neoteleostei</taxon>
        <taxon>Acanthomorphata</taxon>
        <taxon>Eupercaria</taxon>
        <taxon>Perciformes</taxon>
        <taxon>Cottioidei</taxon>
        <taxon>Cottales</taxon>
        <taxon>Liparidae</taxon>
        <taxon>Liparis</taxon>
    </lineage>
</organism>
<sequence>MSPVGASLAERGRSSGGLLERLGAIWGEVECGREQLDAYSCYLSPGSSAPYQSVSSKRREHSRA</sequence>
<gene>
    <name evidence="2" type="ORF">EYF80_012825</name>
</gene>
<name>A0A4Z2IG42_9TELE</name>
<feature type="compositionally biased region" description="Polar residues" evidence="1">
    <location>
        <begin position="45"/>
        <end position="55"/>
    </location>
</feature>
<evidence type="ECO:0000313" key="2">
    <source>
        <dbReference type="EMBL" id="TNN76979.1"/>
    </source>
</evidence>
<dbReference type="AlphaFoldDB" id="A0A4Z2IG42"/>
<accession>A0A4Z2IG42</accession>